<feature type="domain" description="UspA" evidence="2">
    <location>
        <begin position="6"/>
        <end position="137"/>
    </location>
</feature>
<evidence type="ECO:0000313" key="4">
    <source>
        <dbReference type="Proteomes" id="UP000587462"/>
    </source>
</evidence>
<dbReference type="SUPFAM" id="SSF52402">
    <property type="entry name" value="Adenine nucleotide alpha hydrolases-like"/>
    <property type="match status" value="2"/>
</dbReference>
<organism evidence="3 4">
    <name type="scientific">Streptomyces morookaense</name>
    <name type="common">Streptoverticillium morookaense</name>
    <dbReference type="NCBI Taxonomy" id="1970"/>
    <lineage>
        <taxon>Bacteria</taxon>
        <taxon>Bacillati</taxon>
        <taxon>Actinomycetota</taxon>
        <taxon>Actinomycetes</taxon>
        <taxon>Kitasatosporales</taxon>
        <taxon>Streptomycetaceae</taxon>
        <taxon>Streptomyces</taxon>
    </lineage>
</organism>
<dbReference type="InterPro" id="IPR006015">
    <property type="entry name" value="Universal_stress_UspA"/>
</dbReference>
<reference evidence="3 4" key="1">
    <citation type="submission" date="2020-04" db="EMBL/GenBank/DDBJ databases">
        <title>Draft Genome Sequence of Streptomyces morookaense DSM 40503, an 8-azaguanine-producing strain.</title>
        <authorList>
            <person name="Qi J."/>
            <person name="Gao J.-M."/>
        </authorList>
    </citation>
    <scope>NUCLEOTIDE SEQUENCE [LARGE SCALE GENOMIC DNA]</scope>
    <source>
        <strain evidence="3 4">DSM 40503</strain>
    </source>
</reference>
<gene>
    <name evidence="3" type="ORF">HG542_03020</name>
</gene>
<dbReference type="EMBL" id="JABBXF010000004">
    <property type="protein sequence ID" value="NVK76627.1"/>
    <property type="molecule type" value="Genomic_DNA"/>
</dbReference>
<evidence type="ECO:0000259" key="2">
    <source>
        <dbReference type="Pfam" id="PF00582"/>
    </source>
</evidence>
<dbReference type="PRINTS" id="PR01438">
    <property type="entry name" value="UNVRSLSTRESS"/>
</dbReference>
<comment type="caution">
    <text evidence="3">The sequence shown here is derived from an EMBL/GenBank/DDBJ whole genome shotgun (WGS) entry which is preliminary data.</text>
</comment>
<feature type="domain" description="UspA" evidence="2">
    <location>
        <begin position="161"/>
        <end position="289"/>
    </location>
</feature>
<accession>A0A7Y7B0B1</accession>
<evidence type="ECO:0000256" key="1">
    <source>
        <dbReference type="ARBA" id="ARBA00008791"/>
    </source>
</evidence>
<dbReference type="InterPro" id="IPR006016">
    <property type="entry name" value="UspA"/>
</dbReference>
<protein>
    <submittedName>
        <fullName evidence="3">Universal stress protein</fullName>
    </submittedName>
</protein>
<dbReference type="AlphaFoldDB" id="A0A7Y7B0B1"/>
<name>A0A7Y7B0B1_STRMO</name>
<dbReference type="InterPro" id="IPR014729">
    <property type="entry name" value="Rossmann-like_a/b/a_fold"/>
</dbReference>
<dbReference type="RefSeq" id="WP_171078456.1">
    <property type="nucleotide sequence ID" value="NZ_BNBU01000001.1"/>
</dbReference>
<evidence type="ECO:0000313" key="3">
    <source>
        <dbReference type="EMBL" id="NVK76627.1"/>
    </source>
</evidence>
<sequence>MEPAPITAGLDGSPESLAAAHWAAGEADRRGATLRLLHAWILLVAQPRNVAREDDQDYWAKRLVRAAHTEVQARRPGLHIVDELVAGDPATVLLKAAGESTMTVLGSRGLDRVSSFFLGDVALHVAGRAERPVVLVRAGAHGEHPAPSPGSGVVVGAGLHGPGGDEVLGFAFGAADGRGVPLTAVHGLSLPVQAYAPWGVDPDVAEELSHDARQQLAAALRPWRATYPDLPVTGTVRLESPARAVVRAAEGAGLVVVGRRRHRTALTPRLGAVVQACVHHASCPVAVVPHD</sequence>
<comment type="similarity">
    <text evidence="1">Belongs to the universal stress protein A family.</text>
</comment>
<dbReference type="Gene3D" id="3.40.50.620">
    <property type="entry name" value="HUPs"/>
    <property type="match status" value="2"/>
</dbReference>
<dbReference type="PANTHER" id="PTHR46268:SF6">
    <property type="entry name" value="UNIVERSAL STRESS PROTEIN UP12"/>
    <property type="match status" value="1"/>
</dbReference>
<dbReference type="Pfam" id="PF00582">
    <property type="entry name" value="Usp"/>
    <property type="match status" value="2"/>
</dbReference>
<dbReference type="PANTHER" id="PTHR46268">
    <property type="entry name" value="STRESS RESPONSE PROTEIN NHAX"/>
    <property type="match status" value="1"/>
</dbReference>
<proteinExistence type="inferred from homology"/>
<keyword evidence="4" id="KW-1185">Reference proteome</keyword>
<dbReference type="Proteomes" id="UP000587462">
    <property type="component" value="Unassembled WGS sequence"/>
</dbReference>